<reference evidence="2 3" key="1">
    <citation type="journal article" date="2018" name="Evol. Lett.">
        <title>Horizontal gene cluster transfer increased hallucinogenic mushroom diversity.</title>
        <authorList>
            <person name="Reynolds H.T."/>
            <person name="Vijayakumar V."/>
            <person name="Gluck-Thaler E."/>
            <person name="Korotkin H.B."/>
            <person name="Matheny P.B."/>
            <person name="Slot J.C."/>
        </authorList>
    </citation>
    <scope>NUCLEOTIDE SEQUENCE [LARGE SCALE GENOMIC DNA]</scope>
    <source>
        <strain evidence="2 3">SRW20</strain>
    </source>
</reference>
<evidence type="ECO:0008006" key="4">
    <source>
        <dbReference type="Google" id="ProtNLM"/>
    </source>
</evidence>
<organism evidence="2 3">
    <name type="scientific">Gymnopilus dilepis</name>
    <dbReference type="NCBI Taxonomy" id="231916"/>
    <lineage>
        <taxon>Eukaryota</taxon>
        <taxon>Fungi</taxon>
        <taxon>Dikarya</taxon>
        <taxon>Basidiomycota</taxon>
        <taxon>Agaricomycotina</taxon>
        <taxon>Agaricomycetes</taxon>
        <taxon>Agaricomycetidae</taxon>
        <taxon>Agaricales</taxon>
        <taxon>Agaricineae</taxon>
        <taxon>Hymenogastraceae</taxon>
        <taxon>Gymnopilus</taxon>
    </lineage>
</organism>
<dbReference type="InParanoid" id="A0A409VUF3"/>
<dbReference type="InterPro" id="IPR014752">
    <property type="entry name" value="Arrestin-like_C"/>
</dbReference>
<evidence type="ECO:0000256" key="1">
    <source>
        <dbReference type="SAM" id="MobiDB-lite"/>
    </source>
</evidence>
<evidence type="ECO:0000313" key="2">
    <source>
        <dbReference type="EMBL" id="PPQ69886.1"/>
    </source>
</evidence>
<comment type="caution">
    <text evidence="2">The sequence shown here is derived from an EMBL/GenBank/DDBJ whole genome shotgun (WGS) entry which is preliminary data.</text>
</comment>
<accession>A0A409VUF3</accession>
<dbReference type="OrthoDB" id="3262423at2759"/>
<feature type="region of interest" description="Disordered" evidence="1">
    <location>
        <begin position="238"/>
        <end position="257"/>
    </location>
</feature>
<sequence length="574" mass="63379">MDRYSRLSTQSFASINTVLPAYILEDNSTPDNTSFDSEDASGSDSLSRSSSTAVLPRYSAILTTPPSSATAADDNATLVIADRRFEYLFPIRPNKPWCTLHLYSEDPQTASQRNLDVPLVKPKTPRFWGGQAIKGAINFDSESTQAVKKITVRLRGKIVTNSLEGGSQTFLEEETLLWQIDSDNAVGVVDGKFSKKHELPFSIDFPTHFSAMFALHSHSGGKASHHSAEGIRPFTLEASSHQPAQQSSKRAASTSQPEIALRTVQEGELVSTPPSFLENQITASIQYEFSVHIVHGRFRPNSKIKVNIAYTPSLVPGLSSTARRTAHEMRSLAPGPEYDPSGWISLPSIKFHGAVIGNLFEFNCELHLARPLSYVRGTSIPCYFTISSEDSKSLDILFTPNLPRIRLLRRIQYFEKVSLQTSNHEGLPQEFSSSLSEFPAMFPVLSLPTGKAGNLALGDLRSDIHEAGVGTWWIPPKNVLQEPNLRRMQGEIHLDADLQPSCASKFFSIEYFVEFLPFDGNFKQVGTTSGYAGISKNAIFGYPIEVATQRAPGEPIPVIFSKPPKRAIMTRLKE</sequence>
<dbReference type="Gene3D" id="2.60.40.640">
    <property type="match status" value="1"/>
</dbReference>
<dbReference type="EMBL" id="NHYE01005559">
    <property type="protein sequence ID" value="PPQ69886.1"/>
    <property type="molecule type" value="Genomic_DNA"/>
</dbReference>
<dbReference type="AlphaFoldDB" id="A0A409VUF3"/>
<gene>
    <name evidence="2" type="ORF">CVT26_014149</name>
</gene>
<name>A0A409VUF3_9AGAR</name>
<proteinExistence type="predicted"/>
<protein>
    <recommendedName>
        <fullName evidence="4">Arrestin-like N-terminal domain-containing protein</fullName>
    </recommendedName>
</protein>
<dbReference type="Proteomes" id="UP000284706">
    <property type="component" value="Unassembled WGS sequence"/>
</dbReference>
<keyword evidence="3" id="KW-1185">Reference proteome</keyword>
<feature type="region of interest" description="Disordered" evidence="1">
    <location>
        <begin position="30"/>
        <end position="49"/>
    </location>
</feature>
<evidence type="ECO:0000313" key="3">
    <source>
        <dbReference type="Proteomes" id="UP000284706"/>
    </source>
</evidence>